<evidence type="ECO:0000256" key="4">
    <source>
        <dbReference type="ARBA" id="ARBA00022840"/>
    </source>
</evidence>
<evidence type="ECO:0000259" key="9">
    <source>
        <dbReference type="PROSITE" id="PS50893"/>
    </source>
</evidence>
<keyword evidence="5 8" id="KW-1133">Transmembrane helix</keyword>
<feature type="transmembrane region" description="Helical" evidence="8">
    <location>
        <begin position="210"/>
        <end position="234"/>
    </location>
</feature>
<comment type="caution">
    <text evidence="11">The sequence shown here is derived from an EMBL/GenBank/DDBJ whole genome shotgun (WGS) entry which is preliminary data.</text>
</comment>
<evidence type="ECO:0000256" key="5">
    <source>
        <dbReference type="ARBA" id="ARBA00022989"/>
    </source>
</evidence>
<proteinExistence type="predicted"/>
<keyword evidence="4 11" id="KW-0067">ATP-binding</keyword>
<dbReference type="Pfam" id="PF00664">
    <property type="entry name" value="ABC_membrane"/>
    <property type="match status" value="1"/>
</dbReference>
<evidence type="ECO:0000313" key="12">
    <source>
        <dbReference type="Proteomes" id="UP001595797"/>
    </source>
</evidence>
<feature type="region of interest" description="Disordered" evidence="7">
    <location>
        <begin position="1"/>
        <end position="60"/>
    </location>
</feature>
<dbReference type="GO" id="GO:0005524">
    <property type="term" value="F:ATP binding"/>
    <property type="evidence" value="ECO:0007669"/>
    <property type="project" value="UniProtKB-KW"/>
</dbReference>
<feature type="domain" description="ABC transmembrane type-1" evidence="10">
    <location>
        <begin position="82"/>
        <end position="365"/>
    </location>
</feature>
<dbReference type="PANTHER" id="PTHR43394">
    <property type="entry name" value="ATP-DEPENDENT PERMEASE MDL1, MITOCHONDRIAL"/>
    <property type="match status" value="1"/>
</dbReference>
<dbReference type="InterPro" id="IPR039421">
    <property type="entry name" value="Type_1_exporter"/>
</dbReference>
<dbReference type="PANTHER" id="PTHR43394:SF1">
    <property type="entry name" value="ATP-BINDING CASSETTE SUB-FAMILY B MEMBER 10, MITOCHONDRIAL"/>
    <property type="match status" value="1"/>
</dbReference>
<dbReference type="InterPro" id="IPR027417">
    <property type="entry name" value="P-loop_NTPase"/>
</dbReference>
<feature type="transmembrane region" description="Helical" evidence="8">
    <location>
        <begin position="307"/>
        <end position="325"/>
    </location>
</feature>
<feature type="domain" description="ABC transporter" evidence="9">
    <location>
        <begin position="401"/>
        <end position="635"/>
    </location>
</feature>
<evidence type="ECO:0000256" key="2">
    <source>
        <dbReference type="ARBA" id="ARBA00022692"/>
    </source>
</evidence>
<dbReference type="SUPFAM" id="SSF52540">
    <property type="entry name" value="P-loop containing nucleoside triphosphate hydrolases"/>
    <property type="match status" value="1"/>
</dbReference>
<dbReference type="PROSITE" id="PS50893">
    <property type="entry name" value="ABC_TRANSPORTER_2"/>
    <property type="match status" value="1"/>
</dbReference>
<dbReference type="InterPro" id="IPR036640">
    <property type="entry name" value="ABC1_TM_sf"/>
</dbReference>
<evidence type="ECO:0000259" key="10">
    <source>
        <dbReference type="PROSITE" id="PS50929"/>
    </source>
</evidence>
<protein>
    <submittedName>
        <fullName evidence="11">ABC transporter ATP-binding protein</fullName>
    </submittedName>
</protein>
<reference evidence="12" key="1">
    <citation type="journal article" date="2019" name="Int. J. Syst. Evol. Microbiol.">
        <title>The Global Catalogue of Microorganisms (GCM) 10K type strain sequencing project: providing services to taxonomists for standard genome sequencing and annotation.</title>
        <authorList>
            <consortium name="The Broad Institute Genomics Platform"/>
            <consortium name="The Broad Institute Genome Sequencing Center for Infectious Disease"/>
            <person name="Wu L."/>
            <person name="Ma J."/>
        </authorList>
    </citation>
    <scope>NUCLEOTIDE SEQUENCE [LARGE SCALE GENOMIC DNA]</scope>
    <source>
        <strain evidence="12">CGMCC 4.6946</strain>
    </source>
</reference>
<dbReference type="InterPro" id="IPR003593">
    <property type="entry name" value="AAA+_ATPase"/>
</dbReference>
<dbReference type="InterPro" id="IPR003439">
    <property type="entry name" value="ABC_transporter-like_ATP-bd"/>
</dbReference>
<comment type="subcellular location">
    <subcellularLocation>
        <location evidence="1">Cell membrane</location>
        <topology evidence="1">Multi-pass membrane protein</topology>
    </subcellularLocation>
</comment>
<evidence type="ECO:0000256" key="8">
    <source>
        <dbReference type="SAM" id="Phobius"/>
    </source>
</evidence>
<dbReference type="InterPro" id="IPR011527">
    <property type="entry name" value="ABC1_TM_dom"/>
</dbReference>
<sequence>MTITHGPTRGRAAGDGSGHTAARGPAGGAGAAGPHGAAPFGGGGAGRAARPDPADRAQLARRPVSRRRIAALFAPHRGTIGVVVVLITAASVINLAQPFLVRGVIDEALPRGDTRLLLLLTGAMVGVAALTAVLGVVQTWLATAMGQQVMHALRVDLFTHLQAQSLGFFTRTRGGEVQSRLTHDISGMQSVVTTSATGVASNLTTTVATAAAMVALSPAMSLISLVVLPPAVWLARRVALIRREVTDERQRELALLHTQVEEGLSVSGVRLAKTLGTAGRDAARFAARSDRLVRLELRSQLAGRWRMATMQIVFAAIPAVVYLAAGFPATGAGMSIGTLVAFTALQGAVFRPLMGLLNIGVQWVAALAFFSRIFEYLDLVPQISAPGAPVPLDPRTVRGEVRLEGVRFAYDDGVEVLHDVDLVLAAGTTTAVVGATGSGKSTLGSLLPRLNDVTHGRVSIDGTDVRDVDPAELARVVGVVSQETYLLHATVRENLLLAEPDASDADLWRALGAARIADTVAGLPDGLDTLVGARGHRFSGGEQQRLAIARTVLRDPPVLVLDEATSALDNTTEAQVQAALDRLAAGRTTLTIAHRLSTVENADQVVVLDAGRVVERGTPAQLRAAGGPYARLAARAGRSEGLEERPASPVLRS</sequence>
<keyword evidence="2 8" id="KW-0812">Transmembrane</keyword>
<dbReference type="Gene3D" id="1.20.1560.10">
    <property type="entry name" value="ABC transporter type 1, transmembrane domain"/>
    <property type="match status" value="1"/>
</dbReference>
<feature type="transmembrane region" description="Helical" evidence="8">
    <location>
        <begin position="80"/>
        <end position="105"/>
    </location>
</feature>
<evidence type="ECO:0000256" key="3">
    <source>
        <dbReference type="ARBA" id="ARBA00022741"/>
    </source>
</evidence>
<evidence type="ECO:0000256" key="7">
    <source>
        <dbReference type="SAM" id="MobiDB-lite"/>
    </source>
</evidence>
<feature type="transmembrane region" description="Helical" evidence="8">
    <location>
        <begin position="356"/>
        <end position="374"/>
    </location>
</feature>
<gene>
    <name evidence="11" type="ORF">ACFPCS_15590</name>
</gene>
<feature type="compositionally biased region" description="Gly residues" evidence="7">
    <location>
        <begin position="25"/>
        <end position="46"/>
    </location>
</feature>
<dbReference type="Gene3D" id="3.40.50.300">
    <property type="entry name" value="P-loop containing nucleotide triphosphate hydrolases"/>
    <property type="match status" value="1"/>
</dbReference>
<dbReference type="PROSITE" id="PS50929">
    <property type="entry name" value="ABC_TM1F"/>
    <property type="match status" value="1"/>
</dbReference>
<evidence type="ECO:0000256" key="1">
    <source>
        <dbReference type="ARBA" id="ARBA00004651"/>
    </source>
</evidence>
<dbReference type="RefSeq" id="WP_277551395.1">
    <property type="nucleotide sequence ID" value="NZ_JARAMH010000008.1"/>
</dbReference>
<dbReference type="PROSITE" id="PS00211">
    <property type="entry name" value="ABC_TRANSPORTER_1"/>
    <property type="match status" value="1"/>
</dbReference>
<dbReference type="Pfam" id="PF00005">
    <property type="entry name" value="ABC_tran"/>
    <property type="match status" value="1"/>
</dbReference>
<accession>A0ABV9TLV9</accession>
<dbReference type="InterPro" id="IPR017871">
    <property type="entry name" value="ABC_transporter-like_CS"/>
</dbReference>
<dbReference type="SUPFAM" id="SSF90123">
    <property type="entry name" value="ABC transporter transmembrane region"/>
    <property type="match status" value="1"/>
</dbReference>
<dbReference type="CDD" id="cd18550">
    <property type="entry name" value="ABC_6TM_exporter_like"/>
    <property type="match status" value="1"/>
</dbReference>
<evidence type="ECO:0000256" key="6">
    <source>
        <dbReference type="ARBA" id="ARBA00023136"/>
    </source>
</evidence>
<keyword evidence="6 8" id="KW-0472">Membrane</keyword>
<evidence type="ECO:0000313" key="11">
    <source>
        <dbReference type="EMBL" id="MFC4904992.1"/>
    </source>
</evidence>
<dbReference type="Proteomes" id="UP001595797">
    <property type="component" value="Unassembled WGS sequence"/>
</dbReference>
<organism evidence="11 12">
    <name type="scientific">Kocuria oceani</name>
    <dbReference type="NCBI Taxonomy" id="988827"/>
    <lineage>
        <taxon>Bacteria</taxon>
        <taxon>Bacillati</taxon>
        <taxon>Actinomycetota</taxon>
        <taxon>Actinomycetes</taxon>
        <taxon>Micrococcales</taxon>
        <taxon>Micrococcaceae</taxon>
        <taxon>Kocuria</taxon>
    </lineage>
</organism>
<keyword evidence="3" id="KW-0547">Nucleotide-binding</keyword>
<name>A0ABV9TLV9_9MICC</name>
<dbReference type="SMART" id="SM00382">
    <property type="entry name" value="AAA"/>
    <property type="match status" value="1"/>
</dbReference>
<keyword evidence="12" id="KW-1185">Reference proteome</keyword>
<feature type="transmembrane region" description="Helical" evidence="8">
    <location>
        <begin position="117"/>
        <end position="141"/>
    </location>
</feature>
<dbReference type="EMBL" id="JBHSIW010000024">
    <property type="protein sequence ID" value="MFC4904992.1"/>
    <property type="molecule type" value="Genomic_DNA"/>
</dbReference>